<reference evidence="4 5" key="1">
    <citation type="submission" date="2017-07" db="EMBL/GenBank/DDBJ databases">
        <title>Tamlnaduibacter salinus (Mi-7) genome sequencing.</title>
        <authorList>
            <person name="Verma A."/>
            <person name="Krishnamurthi S."/>
        </authorList>
    </citation>
    <scope>NUCLEOTIDE SEQUENCE [LARGE SCALE GENOMIC DNA]</scope>
    <source>
        <strain evidence="4 5">Mi-7</strain>
    </source>
</reference>
<evidence type="ECO:0000256" key="3">
    <source>
        <dbReference type="SAM" id="SignalP"/>
    </source>
</evidence>
<dbReference type="PANTHER" id="PTHR35841">
    <property type="entry name" value="PHOSPHONATES-BINDING PERIPLASMIC PROTEIN"/>
    <property type="match status" value="1"/>
</dbReference>
<dbReference type="CDD" id="cd13572">
    <property type="entry name" value="PBP2_PnhD_2"/>
    <property type="match status" value="1"/>
</dbReference>
<proteinExistence type="inferred from homology"/>
<organism evidence="4 5">
    <name type="scientific">Tamilnaduibacter salinus</name>
    <dbReference type="NCBI Taxonomy" id="1484056"/>
    <lineage>
        <taxon>Bacteria</taxon>
        <taxon>Pseudomonadati</taxon>
        <taxon>Pseudomonadota</taxon>
        <taxon>Gammaproteobacteria</taxon>
        <taxon>Pseudomonadales</taxon>
        <taxon>Marinobacteraceae</taxon>
        <taxon>Tamilnaduibacter</taxon>
    </lineage>
</organism>
<name>A0A2A2I3Y4_9GAMM</name>
<keyword evidence="2 3" id="KW-0732">Signal</keyword>
<comment type="caution">
    <text evidence="4">The sequence shown here is derived from an EMBL/GenBank/DDBJ whole genome shotgun (WGS) entry which is preliminary data.</text>
</comment>
<sequence length="285" mass="31809">MLKTFRRAFVLSLILVMPAFADTFVFTAIPDADETRLKERFQSVADYLDSKLDVDVRYIPVKSYAAAVSAFRNNQVQLAWFGGLSGVRARALVPGSEAIAQGKEDQAFETYFIAHDSTGLKPSDDFPMDIKGNTFTFGSKGSTSGRLMPEYHIREAFNAAPEEVFERVGFSGNHSRTIRLVEAGTYQVGAVNFKVWEKEVASGDVNTDDVQVIWKTPTYPDYQWTIRGDADQRFGDGFTDRVRQALLNMSDPALLEKFPRSAFVPASNADYEPIRNTAEKIGIID</sequence>
<evidence type="ECO:0000313" key="5">
    <source>
        <dbReference type="Proteomes" id="UP000218332"/>
    </source>
</evidence>
<dbReference type="InterPro" id="IPR030836">
    <property type="entry name" value="ABC_peri_PhnD-like"/>
</dbReference>
<dbReference type="GO" id="GO:0043190">
    <property type="term" value="C:ATP-binding cassette (ABC) transporter complex"/>
    <property type="evidence" value="ECO:0007669"/>
    <property type="project" value="InterPro"/>
</dbReference>
<comment type="similarity">
    <text evidence="1">Belongs to the phosphate/phosphite/phosphonate binding protein family.</text>
</comment>
<keyword evidence="5" id="KW-1185">Reference proteome</keyword>
<feature type="signal peptide" evidence="3">
    <location>
        <begin position="1"/>
        <end position="21"/>
    </location>
</feature>
<feature type="chain" id="PRO_5012765033" evidence="3">
    <location>
        <begin position="22"/>
        <end position="285"/>
    </location>
</feature>
<accession>A0A2A2I3Y4</accession>
<dbReference type="Gene3D" id="3.40.190.10">
    <property type="entry name" value="Periplasmic binding protein-like II"/>
    <property type="match status" value="2"/>
</dbReference>
<dbReference type="InterPro" id="IPR005770">
    <property type="entry name" value="PhnD"/>
</dbReference>
<dbReference type="GO" id="GO:0055085">
    <property type="term" value="P:transmembrane transport"/>
    <property type="evidence" value="ECO:0007669"/>
    <property type="project" value="InterPro"/>
</dbReference>
<evidence type="ECO:0000256" key="1">
    <source>
        <dbReference type="ARBA" id="ARBA00007162"/>
    </source>
</evidence>
<evidence type="ECO:0000256" key="2">
    <source>
        <dbReference type="ARBA" id="ARBA00022729"/>
    </source>
</evidence>
<dbReference type="AlphaFoldDB" id="A0A2A2I3Y4"/>
<protein>
    <submittedName>
        <fullName evidence="4">Putative selenate ABC transporter substrate-binding protein</fullName>
    </submittedName>
</protein>
<dbReference type="EMBL" id="NMPM01000024">
    <property type="protein sequence ID" value="PAV26429.1"/>
    <property type="molecule type" value="Genomic_DNA"/>
</dbReference>
<dbReference type="SUPFAM" id="SSF53850">
    <property type="entry name" value="Periplasmic binding protein-like II"/>
    <property type="match status" value="1"/>
</dbReference>
<dbReference type="Proteomes" id="UP000218332">
    <property type="component" value="Unassembled WGS sequence"/>
</dbReference>
<dbReference type="NCBIfam" id="TIGR04553">
    <property type="entry name" value="ABC_peri_selen"/>
    <property type="match status" value="1"/>
</dbReference>
<evidence type="ECO:0000313" key="4">
    <source>
        <dbReference type="EMBL" id="PAV26429.1"/>
    </source>
</evidence>
<dbReference type="NCBIfam" id="TIGR01098">
    <property type="entry name" value="3A0109s03R"/>
    <property type="match status" value="1"/>
</dbReference>
<dbReference type="Pfam" id="PF12974">
    <property type="entry name" value="Phosphonate-bd"/>
    <property type="match status" value="1"/>
</dbReference>
<dbReference type="PANTHER" id="PTHR35841:SF1">
    <property type="entry name" value="PHOSPHONATES-BINDING PERIPLASMIC PROTEIN"/>
    <property type="match status" value="1"/>
</dbReference>
<gene>
    <name evidence="4" type="ORF">CF392_06095</name>
</gene>